<sequence length="86" mass="10033">MKNDIFDKISPDEALEILRQITKTDKNLKKKIVELAESLFRDVNIDQVCEDVFFELDLIDVHELWNRGGSNTDGFIITMTNYDIKL</sequence>
<proteinExistence type="predicted"/>
<keyword evidence="2" id="KW-1185">Reference proteome</keyword>
<evidence type="ECO:0000313" key="1">
    <source>
        <dbReference type="EMBL" id="SDT92716.1"/>
    </source>
</evidence>
<organism evidence="1 2">
    <name type="scientific">Desulfobacula phenolica</name>
    <dbReference type="NCBI Taxonomy" id="90732"/>
    <lineage>
        <taxon>Bacteria</taxon>
        <taxon>Pseudomonadati</taxon>
        <taxon>Thermodesulfobacteriota</taxon>
        <taxon>Desulfobacteria</taxon>
        <taxon>Desulfobacterales</taxon>
        <taxon>Desulfobacteraceae</taxon>
        <taxon>Desulfobacula</taxon>
    </lineage>
</organism>
<protein>
    <submittedName>
        <fullName evidence="1">Uncharacterized protein</fullName>
    </submittedName>
</protein>
<evidence type="ECO:0000313" key="2">
    <source>
        <dbReference type="Proteomes" id="UP000199608"/>
    </source>
</evidence>
<dbReference type="AlphaFoldDB" id="A0A1H2EC42"/>
<dbReference type="Proteomes" id="UP000199608">
    <property type="component" value="Unassembled WGS sequence"/>
</dbReference>
<accession>A0A1H2EC42</accession>
<dbReference type="RefSeq" id="WP_092231162.1">
    <property type="nucleotide sequence ID" value="NZ_FNLL01000003.1"/>
</dbReference>
<gene>
    <name evidence="1" type="ORF">SAMN04487931_1035</name>
</gene>
<dbReference type="EMBL" id="FNLL01000003">
    <property type="protein sequence ID" value="SDT92716.1"/>
    <property type="molecule type" value="Genomic_DNA"/>
</dbReference>
<name>A0A1H2EC42_9BACT</name>
<reference evidence="2" key="1">
    <citation type="submission" date="2016-10" db="EMBL/GenBank/DDBJ databases">
        <authorList>
            <person name="Varghese N."/>
            <person name="Submissions S."/>
        </authorList>
    </citation>
    <scope>NUCLEOTIDE SEQUENCE [LARGE SCALE GENOMIC DNA]</scope>
    <source>
        <strain evidence="2">DSM 3384</strain>
    </source>
</reference>